<dbReference type="Gene3D" id="2.40.100.10">
    <property type="entry name" value="Cyclophilin-like"/>
    <property type="match status" value="1"/>
</dbReference>
<evidence type="ECO:0000256" key="3">
    <source>
        <dbReference type="ARBA" id="ARBA00022840"/>
    </source>
</evidence>
<evidence type="ECO:0000313" key="5">
    <source>
        <dbReference type="EMBL" id="ROR91397.1"/>
    </source>
</evidence>
<dbReference type="Gene3D" id="3.30.1360.40">
    <property type="match status" value="1"/>
</dbReference>
<dbReference type="EMBL" id="RKHO01000001">
    <property type="protein sequence ID" value="ROR91397.1"/>
    <property type="molecule type" value="Genomic_DNA"/>
</dbReference>
<proteinExistence type="predicted"/>
<keyword evidence="3" id="KW-0067">ATP-binding</keyword>
<evidence type="ECO:0000313" key="6">
    <source>
        <dbReference type="Proteomes" id="UP000281738"/>
    </source>
</evidence>
<evidence type="ECO:0000256" key="2">
    <source>
        <dbReference type="ARBA" id="ARBA00022801"/>
    </source>
</evidence>
<evidence type="ECO:0000256" key="1">
    <source>
        <dbReference type="ARBA" id="ARBA00022741"/>
    </source>
</evidence>
<dbReference type="PANTHER" id="PTHR34698">
    <property type="entry name" value="5-OXOPROLINASE SUBUNIT B"/>
    <property type="match status" value="1"/>
</dbReference>
<dbReference type="Proteomes" id="UP000281738">
    <property type="component" value="Unassembled WGS sequence"/>
</dbReference>
<comment type="caution">
    <text evidence="5">The sequence shown here is derived from an EMBL/GenBank/DDBJ whole genome shotgun (WGS) entry which is preliminary data.</text>
</comment>
<dbReference type="InterPro" id="IPR003833">
    <property type="entry name" value="CT_C_D"/>
</dbReference>
<dbReference type="Pfam" id="PF02682">
    <property type="entry name" value="CT_C_D"/>
    <property type="match status" value="1"/>
</dbReference>
<name>A0A3N2CV25_9ACTN</name>
<dbReference type="InterPro" id="IPR010016">
    <property type="entry name" value="PxpB"/>
</dbReference>
<dbReference type="SMART" id="SM00796">
    <property type="entry name" value="AHS1"/>
    <property type="match status" value="1"/>
</dbReference>
<protein>
    <submittedName>
        <fullName evidence="5">KipI family sensor histidine kinase inhibitor</fullName>
    </submittedName>
</protein>
<dbReference type="NCBIfam" id="TIGR00370">
    <property type="entry name" value="5-oxoprolinase subunit PxpB"/>
    <property type="match status" value="1"/>
</dbReference>
<dbReference type="AlphaFoldDB" id="A0A3N2CV25"/>
<dbReference type="GO" id="GO:0016787">
    <property type="term" value="F:hydrolase activity"/>
    <property type="evidence" value="ECO:0007669"/>
    <property type="project" value="UniProtKB-KW"/>
</dbReference>
<dbReference type="PANTHER" id="PTHR34698:SF2">
    <property type="entry name" value="5-OXOPROLINASE SUBUNIT B"/>
    <property type="match status" value="1"/>
</dbReference>
<gene>
    <name evidence="5" type="ORF">EDD33_2263</name>
</gene>
<evidence type="ECO:0000259" key="4">
    <source>
        <dbReference type="SMART" id="SM00796"/>
    </source>
</evidence>
<keyword evidence="6" id="KW-1185">Reference proteome</keyword>
<sequence length="206" mass="21795">MTGPPTPLRVGRDALLLECAGPEQVRATAAAALARRESGLLVCDEVVPGAATVLLDGVVDRNAVLAELGTWADVEVVDDEDRAVELPVAYDGPDLDEVARLTGLSTSEVVDLHLSTELRVAFCGFAPGFAYLAGLPEVLHVPRRDEPRTRVPAGAVGLAGEFCGVYPRESPGGWQLLGTTRTTLWDPSSAEPALLRPGTAVRFTRD</sequence>
<keyword evidence="2" id="KW-0378">Hydrolase</keyword>
<accession>A0A3N2CV25</accession>
<dbReference type="GO" id="GO:0005524">
    <property type="term" value="F:ATP binding"/>
    <property type="evidence" value="ECO:0007669"/>
    <property type="project" value="UniProtKB-KW"/>
</dbReference>
<keyword evidence="1" id="KW-0547">Nucleotide-binding</keyword>
<organism evidence="5 6">
    <name type="scientific">Nocardioides aurantiacus</name>
    <dbReference type="NCBI Taxonomy" id="86796"/>
    <lineage>
        <taxon>Bacteria</taxon>
        <taxon>Bacillati</taxon>
        <taxon>Actinomycetota</taxon>
        <taxon>Actinomycetes</taxon>
        <taxon>Propionibacteriales</taxon>
        <taxon>Nocardioidaceae</taxon>
        <taxon>Nocardioides</taxon>
    </lineage>
</organism>
<dbReference type="RefSeq" id="WP_246003474.1">
    <property type="nucleotide sequence ID" value="NZ_RKHO01000001.1"/>
</dbReference>
<reference evidence="5 6" key="1">
    <citation type="submission" date="2018-11" db="EMBL/GenBank/DDBJ databases">
        <title>Sequencing the genomes of 1000 actinobacteria strains.</title>
        <authorList>
            <person name="Klenk H.-P."/>
        </authorList>
    </citation>
    <scope>NUCLEOTIDE SEQUENCE [LARGE SCALE GENOMIC DNA]</scope>
    <source>
        <strain evidence="5 6">DSM 12652</strain>
    </source>
</reference>
<dbReference type="SUPFAM" id="SSF50891">
    <property type="entry name" value="Cyclophilin-like"/>
    <property type="match status" value="1"/>
</dbReference>
<dbReference type="InterPro" id="IPR029000">
    <property type="entry name" value="Cyclophilin-like_dom_sf"/>
</dbReference>
<feature type="domain" description="Carboxyltransferase" evidence="4">
    <location>
        <begin position="5"/>
        <end position="195"/>
    </location>
</feature>